<evidence type="ECO:0000259" key="6">
    <source>
        <dbReference type="PROSITE" id="PS52004"/>
    </source>
</evidence>
<sequence>MSTSRAAVEAVVTGIGVVAPTGIGTEAHWQSVVAGKSGIGRISRFDPTPYPVRLAGQVPGFLAREQVPSRLIPQTDHWTHMALAAAAAALEDARVDPAGFDDYDMAVVTASSSGGTEFGQHEMERLYLNGPSWVSAYQSIAWFYAATTGQVSIRHGMRGPCGVICCEQAGGIDAFGQARRLIRLGSRLVVSGGTDAPLCPYGLVAQLSNGKLSQVDDQARAYLPFDVHASGHVPGEGGAMLIVESAESASARGAGGGYGTIAGYAAGFDPPPGSSRPPVLRRTMERALEDAGCPPSEVDVVFADAAGVAEEDLAEARALTEVFGPRGVPVTAPKTLTGRLYGGGASLDIATALLALRDGLIPYTAGPGTLAPGCDIDLVTGQPRELPLRTALVLARGYGGFTAALVLRAPDPASPPQANPGEDKGGTG</sequence>
<evidence type="ECO:0000313" key="8">
    <source>
        <dbReference type="Proteomes" id="UP000199361"/>
    </source>
</evidence>
<keyword evidence="2 4" id="KW-0808">Transferase</keyword>
<evidence type="ECO:0000256" key="1">
    <source>
        <dbReference type="ARBA" id="ARBA00008467"/>
    </source>
</evidence>
<dbReference type="Proteomes" id="UP000199361">
    <property type="component" value="Unassembled WGS sequence"/>
</dbReference>
<evidence type="ECO:0000256" key="2">
    <source>
        <dbReference type="ARBA" id="ARBA00022679"/>
    </source>
</evidence>
<protein>
    <submittedName>
        <fullName evidence="7">Act minimal PKS chain-length factor (CLF/KS beta)</fullName>
    </submittedName>
</protein>
<keyword evidence="8" id="KW-1185">Reference proteome</keyword>
<gene>
    <name evidence="7" type="ORF">SAMN05421811_101814</name>
</gene>
<dbReference type="GO" id="GO:0006633">
    <property type="term" value="P:fatty acid biosynthetic process"/>
    <property type="evidence" value="ECO:0007669"/>
    <property type="project" value="TreeGrafter"/>
</dbReference>
<keyword evidence="3" id="KW-0012">Acyltransferase</keyword>
<proteinExistence type="inferred from homology"/>
<evidence type="ECO:0000256" key="3">
    <source>
        <dbReference type="ARBA" id="ARBA00023315"/>
    </source>
</evidence>
<dbReference type="InterPro" id="IPR000794">
    <property type="entry name" value="Beta-ketoacyl_synthase"/>
</dbReference>
<dbReference type="EMBL" id="FOHX01000001">
    <property type="protein sequence ID" value="SES94311.1"/>
    <property type="molecule type" value="Genomic_DNA"/>
</dbReference>
<dbReference type="GO" id="GO:0004315">
    <property type="term" value="F:3-oxoacyl-[acyl-carrier-protein] synthase activity"/>
    <property type="evidence" value="ECO:0007669"/>
    <property type="project" value="TreeGrafter"/>
</dbReference>
<dbReference type="InterPro" id="IPR016039">
    <property type="entry name" value="Thiolase-like"/>
</dbReference>
<dbReference type="InterPro" id="IPR014031">
    <property type="entry name" value="Ketoacyl_synth_C"/>
</dbReference>
<dbReference type="Pfam" id="PF02801">
    <property type="entry name" value="Ketoacyl-synt_C"/>
    <property type="match status" value="1"/>
</dbReference>
<dbReference type="PANTHER" id="PTHR11712">
    <property type="entry name" value="POLYKETIDE SYNTHASE-RELATED"/>
    <property type="match status" value="1"/>
</dbReference>
<dbReference type="PANTHER" id="PTHR11712:SF322">
    <property type="entry name" value="POLYKETIDE BETA-KETOACYL SYNTHASE 2-RELATED"/>
    <property type="match status" value="1"/>
</dbReference>
<dbReference type="Pfam" id="PF00109">
    <property type="entry name" value="ketoacyl-synt"/>
    <property type="match status" value="1"/>
</dbReference>
<comment type="similarity">
    <text evidence="1 4">Belongs to the thiolase-like superfamily. Beta-ketoacyl-ACP synthases family.</text>
</comment>
<dbReference type="OrthoDB" id="416758at2"/>
<dbReference type="InterPro" id="IPR020841">
    <property type="entry name" value="PKS_Beta-ketoAc_synthase_dom"/>
</dbReference>
<dbReference type="PROSITE" id="PS52004">
    <property type="entry name" value="KS3_2"/>
    <property type="match status" value="1"/>
</dbReference>
<reference evidence="7 8" key="1">
    <citation type="submission" date="2016-10" db="EMBL/GenBank/DDBJ databases">
        <authorList>
            <person name="de Groot N.N."/>
        </authorList>
    </citation>
    <scope>NUCLEOTIDE SEQUENCE [LARGE SCALE GENOMIC DNA]</scope>
    <source>
        <strain evidence="7 8">CGMCC 4.5598</strain>
    </source>
</reference>
<organism evidence="7 8">
    <name type="scientific">Nonomuraea wenchangensis</name>
    <dbReference type="NCBI Taxonomy" id="568860"/>
    <lineage>
        <taxon>Bacteria</taxon>
        <taxon>Bacillati</taxon>
        <taxon>Actinomycetota</taxon>
        <taxon>Actinomycetes</taxon>
        <taxon>Streptosporangiales</taxon>
        <taxon>Streptosporangiaceae</taxon>
        <taxon>Nonomuraea</taxon>
    </lineage>
</organism>
<feature type="domain" description="Ketosynthase family 3 (KS3)" evidence="6">
    <location>
        <begin position="7"/>
        <end position="409"/>
    </location>
</feature>
<dbReference type="SUPFAM" id="SSF53901">
    <property type="entry name" value="Thiolase-like"/>
    <property type="match status" value="2"/>
</dbReference>
<dbReference type="STRING" id="568860.SAMN05421811_101814"/>
<name>A0A1I0AJB5_9ACTN</name>
<accession>A0A1I0AJB5</accession>
<evidence type="ECO:0000313" key="7">
    <source>
        <dbReference type="EMBL" id="SES94311.1"/>
    </source>
</evidence>
<dbReference type="RefSeq" id="WP_091076902.1">
    <property type="nucleotide sequence ID" value="NZ_FOHX01000001.1"/>
</dbReference>
<dbReference type="InterPro" id="IPR014030">
    <property type="entry name" value="Ketoacyl_synth_N"/>
</dbReference>
<evidence type="ECO:0000256" key="5">
    <source>
        <dbReference type="SAM" id="MobiDB-lite"/>
    </source>
</evidence>
<evidence type="ECO:0000256" key="4">
    <source>
        <dbReference type="RuleBase" id="RU003694"/>
    </source>
</evidence>
<feature type="region of interest" description="Disordered" evidence="5">
    <location>
        <begin position="409"/>
        <end position="428"/>
    </location>
</feature>
<dbReference type="CDD" id="cd00832">
    <property type="entry name" value="CLF"/>
    <property type="match status" value="1"/>
</dbReference>
<dbReference type="Gene3D" id="3.40.47.10">
    <property type="match status" value="2"/>
</dbReference>
<dbReference type="AlphaFoldDB" id="A0A1I0AJB5"/>